<evidence type="ECO:0000259" key="1">
    <source>
        <dbReference type="Pfam" id="PF16804"/>
    </source>
</evidence>
<dbReference type="Gene3D" id="1.25.40.750">
    <property type="entry name" value="Domain of unknown function DUF5071"/>
    <property type="match status" value="1"/>
</dbReference>
<evidence type="ECO:0000313" key="2">
    <source>
        <dbReference type="EMBL" id="RVU89502.1"/>
    </source>
</evidence>
<proteinExistence type="predicted"/>
<dbReference type="RefSeq" id="WP_127821582.1">
    <property type="nucleotide sequence ID" value="NZ_RWGX02000013.1"/>
</dbReference>
<dbReference type="Pfam" id="PF16804">
    <property type="entry name" value="DUF5071"/>
    <property type="match status" value="1"/>
</dbReference>
<name>A0AA94JPH2_9FLAO</name>
<dbReference type="CDD" id="cd11743">
    <property type="entry name" value="Cthe_2751_like"/>
    <property type="match status" value="1"/>
</dbReference>
<gene>
    <name evidence="2" type="ORF">EJB19_00010</name>
</gene>
<dbReference type="InterPro" id="IPR038692">
    <property type="entry name" value="Cthe_2751_sf"/>
</dbReference>
<dbReference type="AlphaFoldDB" id="A0AA94JPH2"/>
<comment type="caution">
    <text evidence="2">The sequence shown here is derived from an EMBL/GenBank/DDBJ whole genome shotgun (WGS) entry which is preliminary data.</text>
</comment>
<reference evidence="2" key="1">
    <citation type="submission" date="2018-12" db="EMBL/GenBank/DDBJ databases">
        <title>Draft genome sequence of Flaovobacterium columnare BGFS27 isolated from channel catfish in Alabama.</title>
        <authorList>
            <person name="Cai W."/>
            <person name="Arias C."/>
        </authorList>
    </citation>
    <scope>NUCLEOTIDE SEQUENCE [LARGE SCALE GENOMIC DNA]</scope>
    <source>
        <strain evidence="2">BGFS27</strain>
    </source>
</reference>
<accession>A0AA94JPH2</accession>
<protein>
    <submittedName>
        <fullName evidence="2">DUF5071 domain-containing protein</fullName>
    </submittedName>
</protein>
<sequence length="142" mass="16876">MRYNMNKSNLIPKNKEDVEFIKELELQSIEKVKEVIEELLEWMQDGNWPQASLIANYLKPHLNYFEKEIINVLNTNDDMWKYWIMKSLVLNSNEMPSKKILDKISQICYNPTQDEKESEVDIVAYEILNKYTSLPRSSKSEP</sequence>
<feature type="domain" description="DUF5071" evidence="1">
    <location>
        <begin position="10"/>
        <end position="128"/>
    </location>
</feature>
<dbReference type="InterPro" id="IPR031837">
    <property type="entry name" value="DUF5071"/>
</dbReference>
<organism evidence="2">
    <name type="scientific">Flavobacterium columnare</name>
    <dbReference type="NCBI Taxonomy" id="996"/>
    <lineage>
        <taxon>Bacteria</taxon>
        <taxon>Pseudomonadati</taxon>
        <taxon>Bacteroidota</taxon>
        <taxon>Flavobacteriia</taxon>
        <taxon>Flavobacteriales</taxon>
        <taxon>Flavobacteriaceae</taxon>
        <taxon>Flavobacterium</taxon>
    </lineage>
</organism>
<dbReference type="EMBL" id="RWGX01000001">
    <property type="protein sequence ID" value="RVU89502.1"/>
    <property type="molecule type" value="Genomic_DNA"/>
</dbReference>